<dbReference type="GO" id="GO:0046935">
    <property type="term" value="F:1-phosphatidylinositol-3-kinase regulator activity"/>
    <property type="evidence" value="ECO:0007669"/>
    <property type="project" value="TreeGrafter"/>
</dbReference>
<feature type="region of interest" description="Disordered" evidence="12">
    <location>
        <begin position="91"/>
        <end position="112"/>
    </location>
</feature>
<dbReference type="InterPro" id="IPR036860">
    <property type="entry name" value="SH2_dom_sf"/>
</dbReference>
<sequence>MDMETNLAGLPVDDENAETEPCASPATCNVSGTVELQDITTTSSGTSDDQKIPMLPHSEDKPPALPPRRPSNVTIPIHSSEHLRQHSDYLINQSPPIPRRPSSVSLSSLSSEQLQQHGDYLISQSPPIPRRPSSVTLPFLSSEQLQQHGDYLINQSPIPTKPSSMSPVAFQLENKRLNKTKGKRKNSQVNQEYVRPRSYSDLHTGCAAQVFNKKCPPFLNTRRRTTSLMEECNFRQPPKLCQVCGETARFLHFSGLSCNSCNFFFWRLLPSSGHHQDWICRQRAQESLTSISNIPLDAPKDLQEAGWYWGKIRRDEAADLLKNSEDGTFLVRDASTGNNEYTLTVRKGGCNKLIKICHQNERFGFTDSSTFNTVVELINYCQHLDLSQFNKDLNIKMMVPFSRFSYADDDDNSQMEVEEILSLLAEMNKQHEETTSLINKYNEEQIILVRDIQNSEQNLERLKMVISWLQEHLELYEVKRNEAHPHEIHDVDNNQKILLMKLKEVENFFDENTKIHNKYIDDCRTAERFTRSHKIDAVKLEKNCNQLKNLLLSRGLSTEMMESWLELHNESLWLHKNCSREESVDILQGKADGTFLIRTGRGGGYVLSIAIDQQVQHSLILQGNYGYGFNEPFLIFPTLRDLVHNYSKESLRMHNAVLNTTLNYPAKPNLF</sequence>
<evidence type="ECO:0000259" key="13">
    <source>
        <dbReference type="PROSITE" id="PS50001"/>
    </source>
</evidence>
<dbReference type="PRINTS" id="PR00401">
    <property type="entry name" value="SH2DOMAIN"/>
</dbReference>
<dbReference type="Gene3D" id="3.30.50.10">
    <property type="entry name" value="Erythroid Transcription Factor GATA-1, subunit A"/>
    <property type="match status" value="1"/>
</dbReference>
<evidence type="ECO:0000256" key="6">
    <source>
        <dbReference type="ARBA" id="ARBA00023125"/>
    </source>
</evidence>
<dbReference type="Pfam" id="PF16454">
    <property type="entry name" value="PI3K_P85_iSH2"/>
    <property type="match status" value="1"/>
</dbReference>
<dbReference type="Proteomes" id="UP001497623">
    <property type="component" value="Unassembled WGS sequence"/>
</dbReference>
<proteinExistence type="predicted"/>
<dbReference type="PANTHER" id="PTHR10155:SF10">
    <property type="entry name" value="PI3K21B, ISOFORM B"/>
    <property type="match status" value="1"/>
</dbReference>
<feature type="domain" description="SH2" evidence="13">
    <location>
        <begin position="307"/>
        <end position="401"/>
    </location>
</feature>
<keyword evidence="6" id="KW-0238">DNA-binding</keyword>
<keyword evidence="8" id="KW-0675">Receptor</keyword>
<gene>
    <name evidence="14" type="ORF">MNOR_LOCUS9199</name>
</gene>
<evidence type="ECO:0000256" key="7">
    <source>
        <dbReference type="ARBA" id="ARBA00023163"/>
    </source>
</evidence>
<reference evidence="14 15" key="1">
    <citation type="submission" date="2024-05" db="EMBL/GenBank/DDBJ databases">
        <authorList>
            <person name="Wallberg A."/>
        </authorList>
    </citation>
    <scope>NUCLEOTIDE SEQUENCE [LARGE SCALE GENOMIC DNA]</scope>
</reference>
<dbReference type="GO" id="GO:0043565">
    <property type="term" value="F:sequence-specific DNA binding"/>
    <property type="evidence" value="ECO:0007669"/>
    <property type="project" value="InterPro"/>
</dbReference>
<evidence type="ECO:0000256" key="11">
    <source>
        <dbReference type="SAM" id="Coils"/>
    </source>
</evidence>
<accession>A0AAV2QB77</accession>
<protein>
    <recommendedName>
        <fullName evidence="13">SH2 domain-containing protein</fullName>
    </recommendedName>
</protein>
<keyword evidence="3" id="KW-0862">Zinc</keyword>
<dbReference type="Gene3D" id="1.10.287.1490">
    <property type="match status" value="1"/>
</dbReference>
<dbReference type="GO" id="GO:0008286">
    <property type="term" value="P:insulin receptor signaling pathway"/>
    <property type="evidence" value="ECO:0007669"/>
    <property type="project" value="TreeGrafter"/>
</dbReference>
<organism evidence="14 15">
    <name type="scientific">Meganyctiphanes norvegica</name>
    <name type="common">Northern krill</name>
    <name type="synonym">Thysanopoda norvegica</name>
    <dbReference type="NCBI Taxonomy" id="48144"/>
    <lineage>
        <taxon>Eukaryota</taxon>
        <taxon>Metazoa</taxon>
        <taxon>Ecdysozoa</taxon>
        <taxon>Arthropoda</taxon>
        <taxon>Crustacea</taxon>
        <taxon>Multicrustacea</taxon>
        <taxon>Malacostraca</taxon>
        <taxon>Eumalacostraca</taxon>
        <taxon>Eucarida</taxon>
        <taxon>Euphausiacea</taxon>
        <taxon>Euphausiidae</taxon>
        <taxon>Meganyctiphanes</taxon>
    </lineage>
</organism>
<keyword evidence="15" id="KW-1185">Reference proteome</keyword>
<dbReference type="PROSITE" id="PS50001">
    <property type="entry name" value="SH2"/>
    <property type="match status" value="2"/>
</dbReference>
<dbReference type="AlphaFoldDB" id="A0AAV2QB77"/>
<feature type="coiled-coil region" evidence="11">
    <location>
        <begin position="424"/>
        <end position="472"/>
    </location>
</feature>
<dbReference type="SUPFAM" id="SSF57716">
    <property type="entry name" value="Glucocorticoid receptor-like (DNA-binding domain)"/>
    <property type="match status" value="1"/>
</dbReference>
<dbReference type="PROSITE" id="PS00031">
    <property type="entry name" value="NUCLEAR_REC_DBD_1"/>
    <property type="match status" value="1"/>
</dbReference>
<dbReference type="PANTHER" id="PTHR10155">
    <property type="entry name" value="PHOSPHATIDYLINOSITOL 3-KINASE REGULATORY SUBUNIT"/>
    <property type="match status" value="1"/>
</dbReference>
<dbReference type="Gene3D" id="3.30.505.10">
    <property type="entry name" value="SH2 domain"/>
    <property type="match status" value="2"/>
</dbReference>
<evidence type="ECO:0000256" key="9">
    <source>
        <dbReference type="ARBA" id="ARBA00023242"/>
    </source>
</evidence>
<feature type="compositionally biased region" description="Low complexity" evidence="12">
    <location>
        <begin position="38"/>
        <end position="47"/>
    </location>
</feature>
<evidence type="ECO:0000256" key="3">
    <source>
        <dbReference type="ARBA" id="ARBA00022833"/>
    </source>
</evidence>
<dbReference type="GO" id="GO:0046854">
    <property type="term" value="P:phosphatidylinositol phosphate biosynthetic process"/>
    <property type="evidence" value="ECO:0007669"/>
    <property type="project" value="TreeGrafter"/>
</dbReference>
<evidence type="ECO:0000256" key="8">
    <source>
        <dbReference type="ARBA" id="ARBA00023170"/>
    </source>
</evidence>
<keyword evidence="1" id="KW-0479">Metal-binding</keyword>
<dbReference type="InterPro" id="IPR032498">
    <property type="entry name" value="PI3K_P85_iSH2"/>
</dbReference>
<dbReference type="EMBL" id="CAXKWB010004402">
    <property type="protein sequence ID" value="CAL4073694.1"/>
    <property type="molecule type" value="Genomic_DNA"/>
</dbReference>
<dbReference type="InterPro" id="IPR001628">
    <property type="entry name" value="Znf_hrmn_rcpt"/>
</dbReference>
<dbReference type="PRINTS" id="PR00678">
    <property type="entry name" value="PI3KINASEP85"/>
</dbReference>
<keyword evidence="2" id="KW-0863">Zinc-finger</keyword>
<dbReference type="GO" id="GO:0005942">
    <property type="term" value="C:phosphatidylinositol 3-kinase complex"/>
    <property type="evidence" value="ECO:0007669"/>
    <property type="project" value="TreeGrafter"/>
</dbReference>
<evidence type="ECO:0000256" key="2">
    <source>
        <dbReference type="ARBA" id="ARBA00022771"/>
    </source>
</evidence>
<feature type="compositionally biased region" description="Low complexity" evidence="12">
    <location>
        <begin position="100"/>
        <end position="111"/>
    </location>
</feature>
<dbReference type="FunFam" id="3.30.505.10:FF:000100">
    <property type="entry name" value="phosphatidylinositol 3-kinase regulatory subunit gamma"/>
    <property type="match status" value="1"/>
</dbReference>
<feature type="domain" description="SH2" evidence="13">
    <location>
        <begin position="573"/>
        <end position="666"/>
    </location>
</feature>
<dbReference type="GO" id="GO:0003700">
    <property type="term" value="F:DNA-binding transcription factor activity"/>
    <property type="evidence" value="ECO:0007669"/>
    <property type="project" value="InterPro"/>
</dbReference>
<dbReference type="InterPro" id="IPR000980">
    <property type="entry name" value="SH2"/>
</dbReference>
<evidence type="ECO:0000256" key="10">
    <source>
        <dbReference type="PROSITE-ProRule" id="PRU00191"/>
    </source>
</evidence>
<dbReference type="Pfam" id="PF00017">
    <property type="entry name" value="SH2"/>
    <property type="match status" value="2"/>
</dbReference>
<evidence type="ECO:0000256" key="1">
    <source>
        <dbReference type="ARBA" id="ARBA00022723"/>
    </source>
</evidence>
<evidence type="ECO:0000256" key="12">
    <source>
        <dbReference type="SAM" id="MobiDB-lite"/>
    </source>
</evidence>
<keyword evidence="9" id="KW-0539">Nucleus</keyword>
<dbReference type="Pfam" id="PF00105">
    <property type="entry name" value="zf-C4"/>
    <property type="match status" value="1"/>
</dbReference>
<comment type="caution">
    <text evidence="14">The sequence shown here is derived from an EMBL/GenBank/DDBJ whole genome shotgun (WGS) entry which is preliminary data.</text>
</comment>
<keyword evidence="4 10" id="KW-0727">SH2 domain</keyword>
<evidence type="ECO:0000313" key="14">
    <source>
        <dbReference type="EMBL" id="CAL4073694.1"/>
    </source>
</evidence>
<keyword evidence="5" id="KW-0805">Transcription regulation</keyword>
<dbReference type="SMART" id="SM00252">
    <property type="entry name" value="SH2"/>
    <property type="match status" value="2"/>
</dbReference>
<feature type="region of interest" description="Disordered" evidence="12">
    <location>
        <begin position="1"/>
        <end position="75"/>
    </location>
</feature>
<evidence type="ECO:0000313" key="15">
    <source>
        <dbReference type="Proteomes" id="UP001497623"/>
    </source>
</evidence>
<evidence type="ECO:0000256" key="4">
    <source>
        <dbReference type="ARBA" id="ARBA00022999"/>
    </source>
</evidence>
<keyword evidence="11" id="KW-0175">Coiled coil</keyword>
<dbReference type="SUPFAM" id="SSF55550">
    <property type="entry name" value="SH2 domain"/>
    <property type="match status" value="2"/>
</dbReference>
<dbReference type="InterPro" id="IPR013088">
    <property type="entry name" value="Znf_NHR/GATA"/>
</dbReference>
<dbReference type="GO" id="GO:0008270">
    <property type="term" value="F:zinc ion binding"/>
    <property type="evidence" value="ECO:0007669"/>
    <property type="project" value="UniProtKB-KW"/>
</dbReference>
<keyword evidence="7" id="KW-0804">Transcription</keyword>
<name>A0AAV2QB77_MEGNR</name>
<evidence type="ECO:0000256" key="5">
    <source>
        <dbReference type="ARBA" id="ARBA00023015"/>
    </source>
</evidence>